<comment type="caution">
    <text evidence="9">The sequence shown here is derived from an EMBL/GenBank/DDBJ whole genome shotgun (WGS) entry which is preliminary data.</text>
</comment>
<keyword evidence="10" id="KW-1185">Reference proteome</keyword>
<name>A0A9Q1DYS2_CONCO</name>
<gene>
    <name evidence="9" type="ORF">COCON_G00030590</name>
</gene>
<keyword evidence="2 7" id="KW-0812">Transmembrane</keyword>
<feature type="transmembrane region" description="Helical" evidence="7">
    <location>
        <begin position="55"/>
        <end position="75"/>
    </location>
</feature>
<dbReference type="Pfam" id="PF23727">
    <property type="entry name" value="Beta-prop_FAM234A_B"/>
    <property type="match status" value="1"/>
</dbReference>
<feature type="compositionally biased region" description="Polar residues" evidence="6">
    <location>
        <begin position="1"/>
        <end position="12"/>
    </location>
</feature>
<proteinExistence type="inferred from homology"/>
<evidence type="ECO:0000256" key="4">
    <source>
        <dbReference type="ARBA" id="ARBA00023136"/>
    </source>
</evidence>
<evidence type="ECO:0000256" key="5">
    <source>
        <dbReference type="ARBA" id="ARBA00025791"/>
    </source>
</evidence>
<keyword evidence="3 7" id="KW-1133">Transmembrane helix</keyword>
<dbReference type="EMBL" id="JAFJMO010000002">
    <property type="protein sequence ID" value="KAJ8284209.1"/>
    <property type="molecule type" value="Genomic_DNA"/>
</dbReference>
<protein>
    <recommendedName>
        <fullName evidence="8">FAM234A/B beta-propeller domain-containing protein</fullName>
    </recommendedName>
</protein>
<feature type="region of interest" description="Disordered" evidence="6">
    <location>
        <begin position="1"/>
        <end position="33"/>
    </location>
</feature>
<dbReference type="PANTHER" id="PTHR21419">
    <property type="match status" value="1"/>
</dbReference>
<dbReference type="InterPro" id="IPR011047">
    <property type="entry name" value="Quinoprotein_ADH-like_sf"/>
</dbReference>
<dbReference type="PANTHER" id="PTHR21419:SF7">
    <property type="entry name" value="PROTEIN FAM234A"/>
    <property type="match status" value="1"/>
</dbReference>
<evidence type="ECO:0000256" key="3">
    <source>
        <dbReference type="ARBA" id="ARBA00022989"/>
    </source>
</evidence>
<accession>A0A9Q1DYS2</accession>
<evidence type="ECO:0000256" key="2">
    <source>
        <dbReference type="ARBA" id="ARBA00022692"/>
    </source>
</evidence>
<evidence type="ECO:0000256" key="7">
    <source>
        <dbReference type="SAM" id="Phobius"/>
    </source>
</evidence>
<dbReference type="GO" id="GO:0016020">
    <property type="term" value="C:membrane"/>
    <property type="evidence" value="ECO:0007669"/>
    <property type="project" value="UniProtKB-SubCell"/>
</dbReference>
<organism evidence="9 10">
    <name type="scientific">Conger conger</name>
    <name type="common">Conger eel</name>
    <name type="synonym">Muraena conger</name>
    <dbReference type="NCBI Taxonomy" id="82655"/>
    <lineage>
        <taxon>Eukaryota</taxon>
        <taxon>Metazoa</taxon>
        <taxon>Chordata</taxon>
        <taxon>Craniata</taxon>
        <taxon>Vertebrata</taxon>
        <taxon>Euteleostomi</taxon>
        <taxon>Actinopterygii</taxon>
        <taxon>Neopterygii</taxon>
        <taxon>Teleostei</taxon>
        <taxon>Anguilliformes</taxon>
        <taxon>Congridae</taxon>
        <taxon>Conger</taxon>
    </lineage>
</organism>
<reference evidence="9" key="1">
    <citation type="journal article" date="2023" name="Science">
        <title>Genome structures resolve the early diversification of teleost fishes.</title>
        <authorList>
            <person name="Parey E."/>
            <person name="Louis A."/>
            <person name="Montfort J."/>
            <person name="Bouchez O."/>
            <person name="Roques C."/>
            <person name="Iampietro C."/>
            <person name="Lluch J."/>
            <person name="Castinel A."/>
            <person name="Donnadieu C."/>
            <person name="Desvignes T."/>
            <person name="Floi Bucao C."/>
            <person name="Jouanno E."/>
            <person name="Wen M."/>
            <person name="Mejri S."/>
            <person name="Dirks R."/>
            <person name="Jansen H."/>
            <person name="Henkel C."/>
            <person name="Chen W.J."/>
            <person name="Zahm M."/>
            <person name="Cabau C."/>
            <person name="Klopp C."/>
            <person name="Thompson A.W."/>
            <person name="Robinson-Rechavi M."/>
            <person name="Braasch I."/>
            <person name="Lecointre G."/>
            <person name="Bobe J."/>
            <person name="Postlethwait J.H."/>
            <person name="Berthelot C."/>
            <person name="Roest Crollius H."/>
            <person name="Guiguen Y."/>
        </authorList>
    </citation>
    <scope>NUCLEOTIDE SEQUENCE</scope>
    <source>
        <strain evidence="9">Concon-B</strain>
    </source>
</reference>
<comment type="subcellular location">
    <subcellularLocation>
        <location evidence="1">Membrane</location>
        <topology evidence="1">Single-pass membrane protein</topology>
    </subcellularLocation>
</comment>
<dbReference type="InterPro" id="IPR055409">
    <property type="entry name" value="Beta-prop_FAM234A_B"/>
</dbReference>
<dbReference type="SUPFAM" id="SSF50998">
    <property type="entry name" value="Quinoprotein alcohol dehydrogenase-like"/>
    <property type="match status" value="1"/>
</dbReference>
<evidence type="ECO:0000256" key="1">
    <source>
        <dbReference type="ARBA" id="ARBA00004167"/>
    </source>
</evidence>
<dbReference type="Proteomes" id="UP001152803">
    <property type="component" value="Unassembled WGS sequence"/>
</dbReference>
<sequence length="554" mass="60585">MPDPTDSTTEAQPLNEEEGGAQGLPHPSGKEDGCRKEDGWWGRLGLSHLSNWRTACFFLSLFLCLIVVFAFSFIIPCPVRPVYLHMWNHTLPQAATYDFLAVKDANKDKVLDVLFVIKAPEGSLNITCVNQSLPTPCVFMSAVAGTNGEPLWERPLAPELHWVQCGLSLGLGEEGKGCLLSHSNQLTAVSHHSGEIFWQRAHPPTYSSQLPVLTVPDLDKDGVDDLVLIGPGPAQAVLTILSGKTGAGIGKEVGLESEVLTHLLHTTAKGSPYILLHKDSGLYGVALQKIAAQAKPGCEKNLKKDEEWEKKTSSDTGQVLLYKSDKVQYVLSIAQKRKTSNLLVVTKDSVEVLNGDSLKSLWRTNASRLLSEPSLGHFNKDSIPDVVIEENIGDGTKQVVILDGSTGGVLWEVNMLLRPNSPQPSAVNTLNSYSIFVLWGEMPSQTNSSSPASKGHFSYMLNPEFSNVLLEKSNSIDQIIAFKATLLERGRHACYITLTGPADQERLGTVMISKRKLKEEVPESRVLRLGVSPEGESDDEIRAAYNKLRFSKDV</sequence>
<comment type="similarity">
    <text evidence="5">Belongs to the FAM234 family.</text>
</comment>
<dbReference type="OrthoDB" id="6364780at2759"/>
<dbReference type="AlphaFoldDB" id="A0A9Q1DYS2"/>
<dbReference type="InterPro" id="IPR045232">
    <property type="entry name" value="FAM234"/>
</dbReference>
<evidence type="ECO:0000259" key="8">
    <source>
        <dbReference type="Pfam" id="PF23727"/>
    </source>
</evidence>
<evidence type="ECO:0000313" key="9">
    <source>
        <dbReference type="EMBL" id="KAJ8284209.1"/>
    </source>
</evidence>
<feature type="domain" description="FAM234A/B beta-propeller" evidence="8">
    <location>
        <begin position="87"/>
        <end position="551"/>
    </location>
</feature>
<keyword evidence="4 7" id="KW-0472">Membrane</keyword>
<evidence type="ECO:0000313" key="10">
    <source>
        <dbReference type="Proteomes" id="UP001152803"/>
    </source>
</evidence>
<evidence type="ECO:0000256" key="6">
    <source>
        <dbReference type="SAM" id="MobiDB-lite"/>
    </source>
</evidence>